<feature type="domain" description="Fibronectin type III-like" evidence="8">
    <location>
        <begin position="637"/>
        <end position="706"/>
    </location>
</feature>
<dbReference type="PANTHER" id="PTHR30620">
    <property type="entry name" value="PERIPLASMIC BETA-GLUCOSIDASE-RELATED"/>
    <property type="match status" value="1"/>
</dbReference>
<dbReference type="Pfam" id="PF00933">
    <property type="entry name" value="Glyco_hydro_3"/>
    <property type="match status" value="1"/>
</dbReference>
<dbReference type="InterPro" id="IPR036881">
    <property type="entry name" value="Glyco_hydro_3_C_sf"/>
</dbReference>
<accession>A0A0J8G6B9</accession>
<evidence type="ECO:0000256" key="1">
    <source>
        <dbReference type="ARBA" id="ARBA00000448"/>
    </source>
</evidence>
<dbReference type="Pfam" id="PF01915">
    <property type="entry name" value="Glyco_hydro_3_C"/>
    <property type="match status" value="1"/>
</dbReference>
<reference evidence="9 10" key="1">
    <citation type="journal article" date="2015" name="Genome Biol. Evol.">
        <title>Comparative Genomics of Listeria Sensu Lato: Genus-Wide Differences in Evolutionary Dynamics and the Progressive Gain of Complex, Potentially Pathogenicity-Related Traits through Lateral Gene Transfer.</title>
        <authorList>
            <person name="Chiara M."/>
            <person name="Caruso M."/>
            <person name="D'Erchia A.M."/>
            <person name="Manzari C."/>
            <person name="Fraccalvieri R."/>
            <person name="Goffredo E."/>
            <person name="Latorre L."/>
            <person name="Miccolupo A."/>
            <person name="Padalino I."/>
            <person name="Santagada G."/>
            <person name="Chiocco D."/>
            <person name="Pesole G."/>
            <person name="Horner D.S."/>
            <person name="Parisi A."/>
        </authorList>
    </citation>
    <scope>NUCLEOTIDE SEQUENCE [LARGE SCALE GENOMIC DNA]</scope>
    <source>
        <strain evidence="9 10">1991</strain>
    </source>
</reference>
<dbReference type="InterPro" id="IPR036962">
    <property type="entry name" value="Glyco_hydro_3_N_sf"/>
</dbReference>
<dbReference type="Gene3D" id="2.60.40.10">
    <property type="entry name" value="Immunoglobulins"/>
    <property type="match status" value="1"/>
</dbReference>
<dbReference type="PATRIC" id="fig|1430899.3.peg.2492"/>
<dbReference type="InterPro" id="IPR026891">
    <property type="entry name" value="Fn3-like"/>
</dbReference>
<dbReference type="AlphaFoldDB" id="A0A0J8G6B9"/>
<dbReference type="SMART" id="SM01217">
    <property type="entry name" value="Fn3_like"/>
    <property type="match status" value="1"/>
</dbReference>
<dbReference type="InterPro" id="IPR051915">
    <property type="entry name" value="Cellulose_Degrad_GH3"/>
</dbReference>
<comment type="catalytic activity">
    <reaction evidence="1">
        <text>Hydrolysis of terminal, non-reducing beta-D-glucosyl residues with release of beta-D-glucose.</text>
        <dbReference type="EC" id="3.2.1.21"/>
    </reaction>
</comment>
<keyword evidence="4" id="KW-0732">Signal</keyword>
<evidence type="ECO:0000256" key="2">
    <source>
        <dbReference type="ARBA" id="ARBA00005336"/>
    </source>
</evidence>
<evidence type="ECO:0000256" key="6">
    <source>
        <dbReference type="ARBA" id="ARBA00023295"/>
    </source>
</evidence>
<dbReference type="PRINTS" id="PR00133">
    <property type="entry name" value="GLHYDRLASE3"/>
</dbReference>
<comment type="caution">
    <text evidence="9">The sequence shown here is derived from an EMBL/GenBank/DDBJ whole genome shotgun (WGS) entry which is preliminary data.</text>
</comment>
<dbReference type="Pfam" id="PF14310">
    <property type="entry name" value="Fn3-like"/>
    <property type="match status" value="1"/>
</dbReference>
<dbReference type="GO" id="GO:0009251">
    <property type="term" value="P:glucan catabolic process"/>
    <property type="evidence" value="ECO:0007669"/>
    <property type="project" value="TreeGrafter"/>
</dbReference>
<dbReference type="InterPro" id="IPR013783">
    <property type="entry name" value="Ig-like_fold"/>
</dbReference>
<dbReference type="InterPro" id="IPR017853">
    <property type="entry name" value="GH"/>
</dbReference>
<proteinExistence type="inferred from homology"/>
<dbReference type="InterPro" id="IPR002772">
    <property type="entry name" value="Glyco_hydro_3_C"/>
</dbReference>
<dbReference type="PANTHER" id="PTHR30620:SF16">
    <property type="entry name" value="LYSOSOMAL BETA GLUCOSIDASE"/>
    <property type="match status" value="1"/>
</dbReference>
<dbReference type="FunFam" id="2.60.40.10:FF:000495">
    <property type="entry name" value="Periplasmic beta-glucosidase"/>
    <property type="match status" value="1"/>
</dbReference>
<evidence type="ECO:0000313" key="9">
    <source>
        <dbReference type="EMBL" id="KMT58107.1"/>
    </source>
</evidence>
<dbReference type="GO" id="GO:0008422">
    <property type="term" value="F:beta-glucosidase activity"/>
    <property type="evidence" value="ECO:0007669"/>
    <property type="project" value="UniProtKB-EC"/>
</dbReference>
<evidence type="ECO:0000259" key="8">
    <source>
        <dbReference type="SMART" id="SM01217"/>
    </source>
</evidence>
<keyword evidence="10" id="KW-1185">Reference proteome</keyword>
<evidence type="ECO:0000256" key="4">
    <source>
        <dbReference type="ARBA" id="ARBA00022729"/>
    </source>
</evidence>
<gene>
    <name evidence="9" type="ORF">X560_2440</name>
</gene>
<evidence type="ECO:0000313" key="10">
    <source>
        <dbReference type="Proteomes" id="UP000052258"/>
    </source>
</evidence>
<dbReference type="SUPFAM" id="SSF51445">
    <property type="entry name" value="(Trans)glycosidases"/>
    <property type="match status" value="1"/>
</dbReference>
<keyword evidence="6 7" id="KW-0326">Glycosidase</keyword>
<dbReference type="InterPro" id="IPR001764">
    <property type="entry name" value="Glyco_hydro_3_N"/>
</dbReference>
<keyword evidence="5 7" id="KW-0378">Hydrolase</keyword>
<sequence>MDKKYLEDLLLKMTLDEKISQMMQLSPIFFKGTEMQGEITGPMEELHLTEEIIKNAGSVLGSSSKKDMLQIQEAHMETNRLGIPLIFMADIIHGHKTIFPIPLALGASFSEEIVGEMARVSALEASASGHHVTFSPMVDLVRDPRWGRVMESTGEDPHLNSRLGAAMVKGYQGENLLEDHTRLAACVKHFAAYGAPQGGREYHTVDMSMREFYQNYLPAYEAALEAGAKMVMTSFNVLDGVPATMNKWLNRDVLRKELGFSGVLISDWGAVKEVINHGTAANTKEAAKGAVLAGVDLEMMTECYITSLKELVESGEVAESLVDEAVMRMLVLKNDLGLFEDPYRGLKVSERTGDILSARNRQAARRVATESAVLLKNNQNILPLSTDQKVAFIGPLAESKDVLGGWVVYGEKSDAVSIYDAFSGKFSETKFVTTDYETISEADYKRAEDAAKDADVIVLCVGEKSEWSGEAASLATIRLPEAQYELCKRIAAANSSVVTVLFNGRPLDIKELVQNSEAVLDVFFPGTEAGNAIFDLLTGKVNPSGKLSMTIPQTTGQIPIFYNELRTGRPKTEQNAGEKYLSQYLDIPNEPLFPFGFGLSYTHFALTDIKMKKEIAVGESLTVDVTVQNTGECAGSEVVQVYLFDVTASVSRPQKELKAFQKVYLESGEKTTLSFILNEKDFSFYLPDLKVVQEEGIHHVFVGTSSCDVKSFEVRVVR</sequence>
<evidence type="ECO:0000256" key="7">
    <source>
        <dbReference type="RuleBase" id="RU361161"/>
    </source>
</evidence>
<dbReference type="Gene3D" id="3.20.20.300">
    <property type="entry name" value="Glycoside hydrolase, family 3, N-terminal domain"/>
    <property type="match status" value="1"/>
</dbReference>
<dbReference type="RefSeq" id="WP_007473613.1">
    <property type="nucleotide sequence ID" value="NZ_KQ130621.1"/>
</dbReference>
<dbReference type="EMBL" id="AZHO01000034">
    <property type="protein sequence ID" value="KMT58107.1"/>
    <property type="molecule type" value="Genomic_DNA"/>
</dbReference>
<organism evidence="9 10">
    <name type="scientific">Listeria fleischmannii 1991</name>
    <dbReference type="NCBI Taxonomy" id="1430899"/>
    <lineage>
        <taxon>Bacteria</taxon>
        <taxon>Bacillati</taxon>
        <taxon>Bacillota</taxon>
        <taxon>Bacilli</taxon>
        <taxon>Bacillales</taxon>
        <taxon>Listeriaceae</taxon>
        <taxon>Listeria</taxon>
    </lineage>
</organism>
<dbReference type="PROSITE" id="PS00775">
    <property type="entry name" value="GLYCOSYL_HYDROL_F3"/>
    <property type="match status" value="1"/>
</dbReference>
<dbReference type="Gene3D" id="3.40.50.1700">
    <property type="entry name" value="Glycoside hydrolase family 3 C-terminal domain"/>
    <property type="match status" value="1"/>
</dbReference>
<name>A0A0J8G6B9_9LIST</name>
<evidence type="ECO:0000256" key="3">
    <source>
        <dbReference type="ARBA" id="ARBA00012744"/>
    </source>
</evidence>
<dbReference type="Proteomes" id="UP000052258">
    <property type="component" value="Unassembled WGS sequence"/>
</dbReference>
<comment type="similarity">
    <text evidence="2 7">Belongs to the glycosyl hydrolase 3 family.</text>
</comment>
<dbReference type="EC" id="3.2.1.21" evidence="3"/>
<dbReference type="InterPro" id="IPR019800">
    <property type="entry name" value="Glyco_hydro_3_AS"/>
</dbReference>
<dbReference type="SUPFAM" id="SSF52279">
    <property type="entry name" value="Beta-D-glucan exohydrolase, C-terminal domain"/>
    <property type="match status" value="1"/>
</dbReference>
<dbReference type="OrthoDB" id="9805821at2"/>
<protein>
    <recommendedName>
        <fullName evidence="3">beta-glucosidase</fullName>
        <ecNumber evidence="3">3.2.1.21</ecNumber>
    </recommendedName>
</protein>
<evidence type="ECO:0000256" key="5">
    <source>
        <dbReference type="ARBA" id="ARBA00022801"/>
    </source>
</evidence>